<keyword evidence="1" id="KW-1133">Transmembrane helix</keyword>
<dbReference type="Proteomes" id="UP000316313">
    <property type="component" value="Chromosome"/>
</dbReference>
<keyword evidence="1" id="KW-0472">Membrane</keyword>
<feature type="transmembrane region" description="Helical" evidence="1">
    <location>
        <begin position="6"/>
        <end position="30"/>
    </location>
</feature>
<feature type="transmembrane region" description="Helical" evidence="1">
    <location>
        <begin position="69"/>
        <end position="92"/>
    </location>
</feature>
<feature type="transmembrane region" description="Helical" evidence="1">
    <location>
        <begin position="201"/>
        <end position="223"/>
    </location>
</feature>
<keyword evidence="1" id="KW-0812">Transmembrane</keyword>
<gene>
    <name evidence="2" type="ORF">E3D00_01615</name>
</gene>
<feature type="transmembrane region" description="Helical" evidence="1">
    <location>
        <begin position="98"/>
        <end position="116"/>
    </location>
</feature>
<dbReference type="KEGG" id="ssam:E3D00_01615"/>
<protein>
    <submittedName>
        <fullName evidence="2">Uncharacterized protein</fullName>
    </submittedName>
</protein>
<feature type="transmembrane region" description="Helical" evidence="1">
    <location>
        <begin position="267"/>
        <end position="285"/>
    </location>
</feature>
<name>A0A4Y6UMC9_9PROT</name>
<feature type="transmembrane region" description="Helical" evidence="1">
    <location>
        <begin position="123"/>
        <end position="141"/>
    </location>
</feature>
<feature type="transmembrane region" description="Helical" evidence="1">
    <location>
        <begin position="235"/>
        <end position="255"/>
    </location>
</feature>
<dbReference type="RefSeq" id="WP_141462323.1">
    <property type="nucleotide sequence ID" value="NZ_CP038141.1"/>
</dbReference>
<keyword evidence="3" id="KW-1185">Reference proteome</keyword>
<dbReference type="EMBL" id="CP038141">
    <property type="protein sequence ID" value="QDH17940.1"/>
    <property type="molecule type" value="Genomic_DNA"/>
</dbReference>
<accession>A0A4Y6UMC9</accession>
<proteinExistence type="predicted"/>
<organism evidence="2 3">
    <name type="scientific">Swingsia samuiensis</name>
    <dbReference type="NCBI Taxonomy" id="1293412"/>
    <lineage>
        <taxon>Bacteria</taxon>
        <taxon>Pseudomonadati</taxon>
        <taxon>Pseudomonadota</taxon>
        <taxon>Alphaproteobacteria</taxon>
        <taxon>Acetobacterales</taxon>
        <taxon>Acetobacteraceae</taxon>
        <taxon>Swingsia</taxon>
    </lineage>
</organism>
<feature type="transmembrane region" description="Helical" evidence="1">
    <location>
        <begin position="161"/>
        <end position="180"/>
    </location>
</feature>
<evidence type="ECO:0000313" key="3">
    <source>
        <dbReference type="Proteomes" id="UP000316313"/>
    </source>
</evidence>
<dbReference type="OrthoDB" id="7275827at2"/>
<evidence type="ECO:0000256" key="1">
    <source>
        <dbReference type="SAM" id="Phobius"/>
    </source>
</evidence>
<evidence type="ECO:0000313" key="2">
    <source>
        <dbReference type="EMBL" id="QDH17940.1"/>
    </source>
</evidence>
<dbReference type="AlphaFoldDB" id="A0A4Y6UMC9"/>
<reference evidence="2 3" key="1">
    <citation type="submission" date="2019-03" db="EMBL/GenBank/DDBJ databases">
        <title>The complete genome sequence of Swingsia samuiensis NBRC107927(T).</title>
        <authorList>
            <person name="Chua K.-O."/>
            <person name="Chan K.-G."/>
            <person name="See-Too W.-S."/>
        </authorList>
    </citation>
    <scope>NUCLEOTIDE SEQUENCE [LARGE SCALE GENOMIC DNA]</scope>
    <source>
        <strain evidence="2 3">AH83</strain>
    </source>
</reference>
<sequence length="286" mass="31225">MMLGFLWGFLQEVIQIAFCLLITPFMVWILTRFPRWLNGEAVSGAVISFQDMKSFWRTLYSEAIEPQTAFCIAIALVVIAVLPSIIVSVYFANLADPLLIGLLLLSARFLLGRTNVPEEIRRSIPAILVLCLVEALIALAAPEANGLAGLSQVLHIEPSPGLEGALGACALALGICCPPLRENDLRKRLSEINVRHQRRMLYATVDVLNCAWIFFLSDLALPISIGTVSADWRGWLEGAAGFLGRVALMLMFVTVLKISGQERSERLTALFSGVALVLALAGRYAA</sequence>